<dbReference type="AlphaFoldDB" id="A0A7J8M467"/>
<organism evidence="2 3">
    <name type="scientific">Gossypium lobatum</name>
    <dbReference type="NCBI Taxonomy" id="34289"/>
    <lineage>
        <taxon>Eukaryota</taxon>
        <taxon>Viridiplantae</taxon>
        <taxon>Streptophyta</taxon>
        <taxon>Embryophyta</taxon>
        <taxon>Tracheophyta</taxon>
        <taxon>Spermatophyta</taxon>
        <taxon>Magnoliopsida</taxon>
        <taxon>eudicotyledons</taxon>
        <taxon>Gunneridae</taxon>
        <taxon>Pentapetalae</taxon>
        <taxon>rosids</taxon>
        <taxon>malvids</taxon>
        <taxon>Malvales</taxon>
        <taxon>Malvaceae</taxon>
        <taxon>Malvoideae</taxon>
        <taxon>Gossypium</taxon>
    </lineage>
</organism>
<keyword evidence="3" id="KW-1185">Reference proteome</keyword>
<accession>A0A7J8M467</accession>
<proteinExistence type="predicted"/>
<evidence type="ECO:0000313" key="2">
    <source>
        <dbReference type="EMBL" id="MBA0559433.1"/>
    </source>
</evidence>
<comment type="caution">
    <text evidence="2">The sequence shown here is derived from an EMBL/GenBank/DDBJ whole genome shotgun (WGS) entry which is preliminary data.</text>
</comment>
<evidence type="ECO:0000313" key="3">
    <source>
        <dbReference type="Proteomes" id="UP000593572"/>
    </source>
</evidence>
<reference evidence="2 3" key="1">
    <citation type="journal article" date="2019" name="Genome Biol. Evol.">
        <title>Insights into the evolution of the New World diploid cottons (Gossypium, subgenus Houzingenia) based on genome sequencing.</title>
        <authorList>
            <person name="Grover C.E."/>
            <person name="Arick M.A. 2nd"/>
            <person name="Thrash A."/>
            <person name="Conover J.L."/>
            <person name="Sanders W.S."/>
            <person name="Peterson D.G."/>
            <person name="Frelichowski J.E."/>
            <person name="Scheffler J.A."/>
            <person name="Scheffler B.E."/>
            <person name="Wendel J.F."/>
        </authorList>
    </citation>
    <scope>NUCLEOTIDE SEQUENCE [LARGE SCALE GENOMIC DNA]</scope>
    <source>
        <strain evidence="2">157</strain>
        <tissue evidence="2">Leaf</tissue>
    </source>
</reference>
<name>A0A7J8M467_9ROSI</name>
<dbReference type="EMBL" id="JABEZX010000007">
    <property type="protein sequence ID" value="MBA0559433.1"/>
    <property type="molecule type" value="Genomic_DNA"/>
</dbReference>
<evidence type="ECO:0000256" key="1">
    <source>
        <dbReference type="SAM" id="MobiDB-lite"/>
    </source>
</evidence>
<gene>
    <name evidence="2" type="ORF">Golob_016397</name>
</gene>
<feature type="region of interest" description="Disordered" evidence="1">
    <location>
        <begin position="1"/>
        <end position="21"/>
    </location>
</feature>
<sequence>MAEIEVRRAKAEADDNATKLL</sequence>
<protein>
    <submittedName>
        <fullName evidence="2">Uncharacterized protein</fullName>
    </submittedName>
</protein>
<dbReference type="Proteomes" id="UP000593572">
    <property type="component" value="Unassembled WGS sequence"/>
</dbReference>